<evidence type="ECO:0000256" key="1">
    <source>
        <dbReference type="SAM" id="MobiDB-lite"/>
    </source>
</evidence>
<name>A0A8W8MCM5_MAGGI</name>
<keyword evidence="3" id="KW-1185">Reference proteome</keyword>
<proteinExistence type="predicted"/>
<feature type="compositionally biased region" description="Polar residues" evidence="1">
    <location>
        <begin position="11"/>
        <end position="24"/>
    </location>
</feature>
<reference evidence="2" key="1">
    <citation type="submission" date="2022-08" db="UniProtKB">
        <authorList>
            <consortium name="EnsemblMetazoa"/>
        </authorList>
    </citation>
    <scope>IDENTIFICATION</scope>
    <source>
        <strain evidence="2">05x7-T-G4-1.051#20</strain>
    </source>
</reference>
<evidence type="ECO:0000313" key="2">
    <source>
        <dbReference type="EnsemblMetazoa" id="G32354.13:cds"/>
    </source>
</evidence>
<organism evidence="2 3">
    <name type="scientific">Magallana gigas</name>
    <name type="common">Pacific oyster</name>
    <name type="synonym">Crassostrea gigas</name>
    <dbReference type="NCBI Taxonomy" id="29159"/>
    <lineage>
        <taxon>Eukaryota</taxon>
        <taxon>Metazoa</taxon>
        <taxon>Spiralia</taxon>
        <taxon>Lophotrochozoa</taxon>
        <taxon>Mollusca</taxon>
        <taxon>Bivalvia</taxon>
        <taxon>Autobranchia</taxon>
        <taxon>Pteriomorphia</taxon>
        <taxon>Ostreida</taxon>
        <taxon>Ostreoidea</taxon>
        <taxon>Ostreidae</taxon>
        <taxon>Magallana</taxon>
    </lineage>
</organism>
<evidence type="ECO:0000313" key="3">
    <source>
        <dbReference type="Proteomes" id="UP000005408"/>
    </source>
</evidence>
<accession>A0A8W8MCM5</accession>
<dbReference type="EnsemblMetazoa" id="G32354.13">
    <property type="protein sequence ID" value="G32354.13:cds"/>
    <property type="gene ID" value="G32354"/>
</dbReference>
<protein>
    <submittedName>
        <fullName evidence="2">Uncharacterized protein</fullName>
    </submittedName>
</protein>
<sequence>GEIDRAKRQSMMKQRQSNMMSSFVNKELNKHSSSPLNGDNKDSKLFRLSAKKDYPDLEIQDR</sequence>
<feature type="region of interest" description="Disordered" evidence="1">
    <location>
        <begin position="1"/>
        <end position="44"/>
    </location>
</feature>
<dbReference type="Proteomes" id="UP000005408">
    <property type="component" value="Unassembled WGS sequence"/>
</dbReference>
<dbReference type="AlphaFoldDB" id="A0A8W8MCM5"/>